<dbReference type="RefSeq" id="WP_037261781.1">
    <property type="nucleotide sequence ID" value="NZ_JALZ01000008.1"/>
</dbReference>
<dbReference type="EMBL" id="JALZ01000008">
    <property type="protein sequence ID" value="ETX14897.1"/>
    <property type="molecule type" value="Genomic_DNA"/>
</dbReference>
<evidence type="ECO:0000313" key="2">
    <source>
        <dbReference type="EMBL" id="ETX14897.1"/>
    </source>
</evidence>
<keyword evidence="3" id="KW-1185">Reference proteome</keyword>
<evidence type="ECO:0000256" key="1">
    <source>
        <dbReference type="SAM" id="MobiDB-lite"/>
    </source>
</evidence>
<sequence length="88" mass="9242">MIVDPSRHGLSGPRASLEAQGRQCGGRLGDDGQAVLRITRGGAQAQPSGDRTGPRIPRGQSEIRPFVGETVEMRQYSTTSVTHAGAEG</sequence>
<dbReference type="STRING" id="1449350.OCH239_21120"/>
<dbReference type="OrthoDB" id="9798157at2"/>
<name>X7EG81_9RHOB</name>
<feature type="region of interest" description="Disordered" evidence="1">
    <location>
        <begin position="1"/>
        <end position="62"/>
    </location>
</feature>
<comment type="caution">
    <text evidence="2">The sequence shown here is derived from an EMBL/GenBank/DDBJ whole genome shotgun (WGS) entry which is preliminary data.</text>
</comment>
<protein>
    <submittedName>
        <fullName evidence="2">Uncharacterized protein</fullName>
    </submittedName>
</protein>
<gene>
    <name evidence="2" type="ORF">OCH239_21120</name>
</gene>
<dbReference type="Proteomes" id="UP000022447">
    <property type="component" value="Unassembled WGS sequence"/>
</dbReference>
<dbReference type="AlphaFoldDB" id="X7EG81"/>
<evidence type="ECO:0000313" key="3">
    <source>
        <dbReference type="Proteomes" id="UP000022447"/>
    </source>
</evidence>
<proteinExistence type="predicted"/>
<accession>X7EG81</accession>
<reference evidence="2 3" key="1">
    <citation type="submission" date="2014-01" db="EMBL/GenBank/DDBJ databases">
        <title>Roseivivax halodurans JCM 10272 Genome Sequencing.</title>
        <authorList>
            <person name="Lai Q."/>
            <person name="Li G."/>
            <person name="Shao Z."/>
        </authorList>
    </citation>
    <scope>NUCLEOTIDE SEQUENCE [LARGE SCALE GENOMIC DNA]</scope>
    <source>
        <strain evidence="2 3">JCM 10272</strain>
    </source>
</reference>
<organism evidence="2 3">
    <name type="scientific">Roseivivax halodurans JCM 10272</name>
    <dbReference type="NCBI Taxonomy" id="1449350"/>
    <lineage>
        <taxon>Bacteria</taxon>
        <taxon>Pseudomonadati</taxon>
        <taxon>Pseudomonadota</taxon>
        <taxon>Alphaproteobacteria</taxon>
        <taxon>Rhodobacterales</taxon>
        <taxon>Roseobacteraceae</taxon>
        <taxon>Roseivivax</taxon>
    </lineage>
</organism>